<dbReference type="KEGG" id="sfic:EIZ62_30215"/>
<dbReference type="Gene3D" id="3.30.750.24">
    <property type="entry name" value="STAS domain"/>
    <property type="match status" value="1"/>
</dbReference>
<dbReference type="EMBL" id="CP034279">
    <property type="protein sequence ID" value="QGV82059.1"/>
    <property type="molecule type" value="Genomic_DNA"/>
</dbReference>
<dbReference type="AlphaFoldDB" id="A0A6I6FR94"/>
<dbReference type="InterPro" id="IPR036513">
    <property type="entry name" value="STAS_dom_sf"/>
</dbReference>
<keyword evidence="3" id="KW-1185">Reference proteome</keyword>
<organism evidence="2 3">
    <name type="scientific">Streptomyces ficellus</name>
    <dbReference type="NCBI Taxonomy" id="1977088"/>
    <lineage>
        <taxon>Bacteria</taxon>
        <taxon>Bacillati</taxon>
        <taxon>Actinomycetota</taxon>
        <taxon>Actinomycetes</taxon>
        <taxon>Kitasatosporales</taxon>
        <taxon>Streptomycetaceae</taxon>
        <taxon>Streptomyces</taxon>
    </lineage>
</organism>
<dbReference type="InterPro" id="IPR002645">
    <property type="entry name" value="STAS_dom"/>
</dbReference>
<dbReference type="SUPFAM" id="SSF52091">
    <property type="entry name" value="SpoIIaa-like"/>
    <property type="match status" value="1"/>
</dbReference>
<evidence type="ECO:0000259" key="1">
    <source>
        <dbReference type="PROSITE" id="PS50801"/>
    </source>
</evidence>
<dbReference type="Pfam" id="PF13466">
    <property type="entry name" value="STAS_2"/>
    <property type="match status" value="1"/>
</dbReference>
<dbReference type="PANTHER" id="PTHR33495">
    <property type="entry name" value="ANTI-SIGMA FACTOR ANTAGONIST TM_1081-RELATED-RELATED"/>
    <property type="match status" value="1"/>
</dbReference>
<dbReference type="CDD" id="cd07043">
    <property type="entry name" value="STAS_anti-anti-sigma_factors"/>
    <property type="match status" value="1"/>
</dbReference>
<evidence type="ECO:0000313" key="2">
    <source>
        <dbReference type="EMBL" id="QGV82059.1"/>
    </source>
</evidence>
<reference evidence="2 3" key="1">
    <citation type="submission" date="2018-12" db="EMBL/GenBank/DDBJ databases">
        <title>Complete genome sequence of Streptomyces ficellus NRRL8067, the producer of ficellomycin, feldamycin and nojirimycin.</title>
        <authorList>
            <person name="Zhang H."/>
            <person name="Yue R."/>
            <person name="Liu Y."/>
            <person name="Li M."/>
            <person name="Mu H."/>
            <person name="Zhang J."/>
        </authorList>
    </citation>
    <scope>NUCLEOTIDE SEQUENCE [LARGE SCALE GENOMIC DNA]</scope>
    <source>
        <strain evidence="2 3">NRRL 8067</strain>
    </source>
</reference>
<proteinExistence type="predicted"/>
<sequence length="110" mass="11816">MDTHVQALPDERGTRIILCSGEFDTASAPQLRSALEAARADRVRRTVVDLSLVTFADSAFISVLLHAHHRQRLVLALPPPSPVRRILSLLGLDGVLHLAPDLGTAAAPDP</sequence>
<evidence type="ECO:0000313" key="3">
    <source>
        <dbReference type="Proteomes" id="UP000422572"/>
    </source>
</evidence>
<dbReference type="PROSITE" id="PS50801">
    <property type="entry name" value="STAS"/>
    <property type="match status" value="1"/>
</dbReference>
<dbReference type="RefSeq" id="WP_156695795.1">
    <property type="nucleotide sequence ID" value="NZ_CP034279.1"/>
</dbReference>
<dbReference type="GO" id="GO:0043856">
    <property type="term" value="F:anti-sigma factor antagonist activity"/>
    <property type="evidence" value="ECO:0007669"/>
    <property type="project" value="TreeGrafter"/>
</dbReference>
<dbReference type="Proteomes" id="UP000422572">
    <property type="component" value="Chromosome"/>
</dbReference>
<protein>
    <submittedName>
        <fullName evidence="2">Anti-sigma factor antagonist</fullName>
    </submittedName>
</protein>
<dbReference type="InterPro" id="IPR058548">
    <property type="entry name" value="MlaB-like_STAS"/>
</dbReference>
<accession>A0A6I6FR94</accession>
<feature type="domain" description="STAS" evidence="1">
    <location>
        <begin position="13"/>
        <end position="109"/>
    </location>
</feature>
<dbReference type="PANTHER" id="PTHR33495:SF2">
    <property type="entry name" value="ANTI-SIGMA FACTOR ANTAGONIST TM_1081-RELATED"/>
    <property type="match status" value="1"/>
</dbReference>
<dbReference type="OrthoDB" id="4249155at2"/>
<name>A0A6I6FR94_9ACTN</name>
<gene>
    <name evidence="2" type="ORF">EIZ62_30215</name>
</gene>